<name>Q10Y55_TRIEI</name>
<reference evidence="7" key="1">
    <citation type="submission" date="2006-06" db="EMBL/GenBank/DDBJ databases">
        <title>Complete sequence of Trichodesmium erythraeum IMS101.</title>
        <authorList>
            <consortium name="US DOE Joint Genome Institute"/>
            <person name="Copeland A."/>
            <person name="Lucas S."/>
            <person name="Lapidus A."/>
            <person name="Barry K."/>
            <person name="Detter J.C."/>
            <person name="Glavina del Rio T."/>
            <person name="Hammon N."/>
            <person name="Israni S."/>
            <person name="Dalin E."/>
            <person name="Tice H."/>
            <person name="Pitluck S."/>
            <person name="Kiss H."/>
            <person name="Munk A.C."/>
            <person name="Brettin T."/>
            <person name="Bruce D."/>
            <person name="Han C."/>
            <person name="Tapia R."/>
            <person name="Gilna P."/>
            <person name="Schmutz J."/>
            <person name="Larimer F."/>
            <person name="Land M."/>
            <person name="Hauser L."/>
            <person name="Kyrpides N."/>
            <person name="Kim E."/>
            <person name="Richardson P."/>
        </authorList>
    </citation>
    <scope>NUCLEOTIDE SEQUENCE [LARGE SCALE GENOMIC DNA]</scope>
    <source>
        <strain evidence="7">IMS101</strain>
    </source>
</reference>
<evidence type="ECO:0000256" key="4">
    <source>
        <dbReference type="PROSITE-ProRule" id="PRU00339"/>
    </source>
</evidence>
<accession>Q10Y55</accession>
<dbReference type="PANTHER" id="PTHR19848">
    <property type="entry name" value="WD40 REPEAT PROTEIN"/>
    <property type="match status" value="1"/>
</dbReference>
<dbReference type="InterPro" id="IPR011047">
    <property type="entry name" value="Quinoprotein_ADH-like_sf"/>
</dbReference>
<evidence type="ECO:0000256" key="1">
    <source>
        <dbReference type="ARBA" id="ARBA00022574"/>
    </source>
</evidence>
<evidence type="ECO:0000256" key="2">
    <source>
        <dbReference type="ARBA" id="ARBA00022737"/>
    </source>
</evidence>
<dbReference type="Gene3D" id="2.130.10.10">
    <property type="entry name" value="YVTN repeat-like/Quinoprotein amine dehydrogenase"/>
    <property type="match status" value="5"/>
</dbReference>
<feature type="repeat" description="WD" evidence="3">
    <location>
        <begin position="1409"/>
        <end position="1441"/>
    </location>
</feature>
<dbReference type="KEGG" id="ter:Tery_3771"/>
<sequence length="1858" mass="212009">MEPLKYPEESIIYNKRSLTRLMRSVTISQGQFSLILACCNYQHFQQRMMMEVKKMLSVELQEIVLSKTVTTLYTTIDQQLEKFPEAPAVMILNLDKVEAIDELLISTNQVRDEFRKKFSFPLILWITDKLLAKLIRLAPDFKSWAAATIKFEFATSDLIHLLKMAIDSYWINESANEQQQLIKSSSNSTKYNFLVPSFLDQSNCYYGKKLSQNKHQEIQLAFKDLKEREQHLETTLKAKIEFIIGRDYFYNNNIDSALEHYQESLNLWEYKIGSLEYPKSSIISERFILEQKGIVLYNIALCYYLQSTQNPLDNYQELEKAKLKLEESKQLFEEVNNFVLVAEVITTLGQAIKQMKAWGELEAIALEGLQLHHKYGNDLQIAQDYGFLAEVALQKSNWVEAQKLSERALNILFYAKDITLPTEKNKYLLLLAKSLKNLYRQAEAIEYLEIAELTEQEAIKNSLKTQENRDPKLYIELLTELGSLYYNQGKYLQAFRLKKAQRKIAHQYGLLAFIGASQLQPQKQSYIKESLDYQNTLPSEITASGRQKDINNLLERISRNDCKLTIIHGRSGVGKSSLVNAGLIPALKNISISARDTVLVAVQRYNDWLEVLAYSLNKSLQKKCKLRNNNNLFKLKKDYIKNQESIFSIRGKNLNSEVEKTYDSELKDEFQCIESCVIAQLKNNSENNLLTVIVFDQFEEFFFFNNSSEDREVFYRFICNCLNLPFVKVILSMREDYLHYLLEWDFISDLDVINNNILDKDIRYHLRDFSREDAYTVIECLTKRAKFNLEPQLIDVIVDGLADEKQQIRPIELQVVGSQLQEEKPQIQTLDQFQKKFDINPKKAKAKLIKNFLEQVIIDCGQENEEATMQVLFALTNDNLTRATRTKKELLEIVKTCIETSFLVNVDSSKFVENQINYNEKIEGLLNLILEILVDSGLLFIRQECNEKNYQLVHDYLVKPIRKRFDLENRLQQAEVEIKNAEIAKNKAETDKITSQAKLNILLKRQLAVAILGIILMSMSTIATLGFWQKTRFQKQVATAQKERADINSMTAFSEALFFSGYKFDALIESIKAGKKWQKIKQLLGEQNLSNDTEYRIAASLQQAVYGVNKYNHLEGHNNIVWSVIFHPEGNLIASASADKTIKLWSRDGKLQKTLTNHKNRVSKISFSSDGKYLASASHDSTVKIWDLQQLEMKPLSLKSHSDSVVTINFSPNNKMLASGSLDKTIKIWNYTGVLLRTIRTKSVVKWVSFSPNGKMIAAANANGTVQLWNLNGKLLKTLKHGAGNHNYPVYSANFSPDGKRMVTASGDQTVKIWRFFRNIPILEKTITGHKKQVINASFSPDGKIIASSSTDKTIKVWQLDGTLLKTFSGHGDTVTQVTFSPDGETLASASYDKTIKFWSLKNDSLNVLQGHKHRVLGVSFSPDGQILASASQDNTIKLWSPTGKLLNNLEGHTDRVASVSFSSDAQILASGSYDNTVKLWYLNSPNQIWNWKFLEDPKSWQLLGKNHQLFTLKNEKNKLYLVEQVKFLENFLSTNLNCFLNARSFCLVPWGKITSFFPRNFSLLPRQFLEELKYQSWFEIAADNQVKVQCRLLQCLQNEIITVGVDWNWNTDDYLIDFTSKSINLIGHTDSLLSVSFSPNNQVIASSGKDKTIRLWNREGKLLKTLVGHNEWVSSVSFSPDGKILASASDDGTVKLWTQKGVLLKTINAHSGWVLGVSFSPNGQAIATASYDNTVKLWSLDGELLRTFLKGASDSVTSVSFSPDGQAIASSSYDGKVKLWSLYDGSLLKTLNGHQDSVMSVSFSPDGKLLASGSRDKTVILWDLALDSLLDQGCSWVRDYLRTNPHVSQSDRQLCEK</sequence>
<dbReference type="Pfam" id="PF00400">
    <property type="entry name" value="WD40"/>
    <property type="match status" value="14"/>
</dbReference>
<dbReference type="InterPro" id="IPR019775">
    <property type="entry name" value="WD40_repeat_CS"/>
</dbReference>
<dbReference type="PANTHER" id="PTHR19848:SF8">
    <property type="entry name" value="F-BOX AND WD REPEAT DOMAIN CONTAINING 7"/>
    <property type="match status" value="1"/>
</dbReference>
<keyword evidence="1 3" id="KW-0853">WD repeat</keyword>
<dbReference type="SUPFAM" id="SSF52540">
    <property type="entry name" value="P-loop containing nucleoside triphosphate hydrolases"/>
    <property type="match status" value="1"/>
</dbReference>
<proteinExistence type="predicted"/>
<dbReference type="CDD" id="cd00200">
    <property type="entry name" value="WD40"/>
    <property type="match status" value="2"/>
</dbReference>
<feature type="repeat" description="WD" evidence="3">
    <location>
        <begin position="1114"/>
        <end position="1146"/>
    </location>
</feature>
<dbReference type="Gene3D" id="3.40.50.300">
    <property type="entry name" value="P-loop containing nucleotide triphosphate hydrolases"/>
    <property type="match status" value="1"/>
</dbReference>
<feature type="repeat" description="WD" evidence="3">
    <location>
        <begin position="1708"/>
        <end position="1742"/>
    </location>
</feature>
<feature type="coiled-coil region" evidence="5">
    <location>
        <begin position="964"/>
        <end position="991"/>
    </location>
</feature>
<keyword evidence="5" id="KW-0175">Coiled coil</keyword>
<dbReference type="SMART" id="SM00320">
    <property type="entry name" value="WD40"/>
    <property type="match status" value="14"/>
</dbReference>
<keyword evidence="4" id="KW-0802">TPR repeat</keyword>
<gene>
    <name evidence="7" type="ordered locus">Tery_3771</name>
</gene>
<evidence type="ECO:0000313" key="7">
    <source>
        <dbReference type="EMBL" id="ABG52819.1"/>
    </source>
</evidence>
<dbReference type="InterPro" id="IPR015943">
    <property type="entry name" value="WD40/YVTN_repeat-like_dom_sf"/>
</dbReference>
<dbReference type="eggNOG" id="COG1672">
    <property type="taxonomic scope" value="Bacteria"/>
</dbReference>
<keyword evidence="2" id="KW-0677">Repeat</keyword>
<dbReference type="InterPro" id="IPR027417">
    <property type="entry name" value="P-loop_NTPase"/>
</dbReference>
<dbReference type="InterPro" id="IPR020472">
    <property type="entry name" value="WD40_PAC1"/>
</dbReference>
<dbReference type="SUPFAM" id="SSF48452">
    <property type="entry name" value="TPR-like"/>
    <property type="match status" value="1"/>
</dbReference>
<dbReference type="SUPFAM" id="SSF50978">
    <property type="entry name" value="WD40 repeat-like"/>
    <property type="match status" value="1"/>
</dbReference>
<dbReference type="HOGENOM" id="CLU_002352_2_0_3"/>
<evidence type="ECO:0000259" key="6">
    <source>
        <dbReference type="Pfam" id="PF20703"/>
    </source>
</evidence>
<dbReference type="EMBL" id="CP000393">
    <property type="protein sequence ID" value="ABG52819.1"/>
    <property type="molecule type" value="Genomic_DNA"/>
</dbReference>
<organism evidence="7">
    <name type="scientific">Trichodesmium erythraeum (strain IMS101)</name>
    <dbReference type="NCBI Taxonomy" id="203124"/>
    <lineage>
        <taxon>Bacteria</taxon>
        <taxon>Bacillati</taxon>
        <taxon>Cyanobacteriota</taxon>
        <taxon>Cyanophyceae</taxon>
        <taxon>Oscillatoriophycideae</taxon>
        <taxon>Oscillatoriales</taxon>
        <taxon>Microcoleaceae</taxon>
        <taxon>Trichodesmium</taxon>
    </lineage>
</organism>
<feature type="repeat" description="WD" evidence="3">
    <location>
        <begin position="1450"/>
        <end position="1491"/>
    </location>
</feature>
<feature type="repeat" description="WD" evidence="3">
    <location>
        <begin position="1792"/>
        <end position="1833"/>
    </location>
</feature>
<feature type="repeat" description="WD" evidence="3">
    <location>
        <begin position="1327"/>
        <end position="1361"/>
    </location>
</feature>
<feature type="repeat" description="WD" evidence="3">
    <location>
        <begin position="1750"/>
        <end position="1791"/>
    </location>
</feature>
<feature type="repeat" description="WD" evidence="3">
    <location>
        <begin position="1248"/>
        <end position="1272"/>
    </location>
</feature>
<feature type="repeat" description="WD" evidence="3">
    <location>
        <begin position="1283"/>
        <end position="1314"/>
    </location>
</feature>
<feature type="repeat" description="WD" evidence="3">
    <location>
        <begin position="1368"/>
        <end position="1409"/>
    </location>
</feature>
<feature type="repeat" description="WD" evidence="3">
    <location>
        <begin position="1198"/>
        <end position="1230"/>
    </location>
</feature>
<protein>
    <submittedName>
        <fullName evidence="7">WD-40 repeat</fullName>
    </submittedName>
</protein>
<dbReference type="Gene3D" id="1.25.40.10">
    <property type="entry name" value="Tetratricopeptide repeat domain"/>
    <property type="match status" value="1"/>
</dbReference>
<feature type="repeat" description="WD" evidence="3">
    <location>
        <begin position="1626"/>
        <end position="1658"/>
    </location>
</feature>
<dbReference type="PRINTS" id="PR00320">
    <property type="entry name" value="GPROTEINBRPT"/>
</dbReference>
<feature type="repeat" description="TPR" evidence="4">
    <location>
        <begin position="238"/>
        <end position="271"/>
    </location>
</feature>
<dbReference type="InterPro" id="IPR001680">
    <property type="entry name" value="WD40_rpt"/>
</dbReference>
<dbReference type="eggNOG" id="COG0457">
    <property type="taxonomic scope" value="Bacteria"/>
</dbReference>
<feature type="domain" description="Novel STAND NTPase 1" evidence="6">
    <location>
        <begin position="545"/>
        <end position="890"/>
    </location>
</feature>
<dbReference type="SUPFAM" id="SSF50998">
    <property type="entry name" value="Quinoprotein alcohol dehydrogenase-like"/>
    <property type="match status" value="1"/>
</dbReference>
<dbReference type="InterPro" id="IPR049052">
    <property type="entry name" value="nSTAND1"/>
</dbReference>
<dbReference type="eggNOG" id="COG2319">
    <property type="taxonomic scope" value="Bacteria"/>
</dbReference>
<feature type="repeat" description="WD" evidence="3">
    <location>
        <begin position="1155"/>
        <end position="1189"/>
    </location>
</feature>
<evidence type="ECO:0000256" key="3">
    <source>
        <dbReference type="PROSITE-ProRule" id="PRU00221"/>
    </source>
</evidence>
<feature type="repeat" description="WD" evidence="3">
    <location>
        <begin position="1667"/>
        <end position="1698"/>
    </location>
</feature>
<dbReference type="InterPro" id="IPR036322">
    <property type="entry name" value="WD40_repeat_dom_sf"/>
</dbReference>
<dbReference type="PROSITE" id="PS50082">
    <property type="entry name" value="WD_REPEATS_2"/>
    <property type="match status" value="14"/>
</dbReference>
<dbReference type="PROSITE" id="PS00678">
    <property type="entry name" value="WD_REPEATS_1"/>
    <property type="match status" value="3"/>
</dbReference>
<dbReference type="PROSITE" id="PS50294">
    <property type="entry name" value="WD_REPEATS_REGION"/>
    <property type="match status" value="13"/>
</dbReference>
<dbReference type="InterPro" id="IPR019734">
    <property type="entry name" value="TPR_rpt"/>
</dbReference>
<dbReference type="STRING" id="203124.Tery_3771"/>
<dbReference type="Pfam" id="PF20703">
    <property type="entry name" value="nSTAND1"/>
    <property type="match status" value="1"/>
</dbReference>
<evidence type="ECO:0000256" key="5">
    <source>
        <dbReference type="SAM" id="Coils"/>
    </source>
</evidence>
<dbReference type="OrthoDB" id="434800at2"/>
<dbReference type="PROSITE" id="PS50005">
    <property type="entry name" value="TPR"/>
    <property type="match status" value="1"/>
</dbReference>
<dbReference type="InterPro" id="IPR011990">
    <property type="entry name" value="TPR-like_helical_dom_sf"/>
</dbReference>